<dbReference type="InterPro" id="IPR000182">
    <property type="entry name" value="GNAT_dom"/>
</dbReference>
<feature type="binding site" evidence="4">
    <location>
        <begin position="96"/>
        <end position="101"/>
    </location>
    <ligand>
        <name>acetyl-CoA</name>
        <dbReference type="ChEBI" id="CHEBI:57288"/>
    </ligand>
</feature>
<dbReference type="Pfam" id="PF13527">
    <property type="entry name" value="Acetyltransf_9"/>
    <property type="match status" value="1"/>
</dbReference>
<dbReference type="Gene3D" id="3.40.630.30">
    <property type="match status" value="2"/>
</dbReference>
<accession>A0ABU7PIU1</accession>
<dbReference type="SUPFAM" id="SSF55729">
    <property type="entry name" value="Acyl-CoA N-acyltransferases (Nat)"/>
    <property type="match status" value="1"/>
</dbReference>
<comment type="caution">
    <text evidence="6">The sequence shown here is derived from an EMBL/GenBank/DDBJ whole genome shotgun (WGS) entry which is preliminary data.</text>
</comment>
<dbReference type="InterPro" id="IPR022902">
    <property type="entry name" value="NAcTrfase_Eis"/>
</dbReference>
<dbReference type="NCBIfam" id="NF002367">
    <property type="entry name" value="PRK01346.1-4"/>
    <property type="match status" value="1"/>
</dbReference>
<dbReference type="InterPro" id="IPR041380">
    <property type="entry name" value="Acetyltransf_17"/>
</dbReference>
<feature type="domain" description="N-acetyltransferase" evidence="5">
    <location>
        <begin position="5"/>
        <end position="158"/>
    </location>
</feature>
<dbReference type="InterPro" id="IPR051554">
    <property type="entry name" value="Acetyltransferase_Eis"/>
</dbReference>
<evidence type="ECO:0000256" key="3">
    <source>
        <dbReference type="ARBA" id="ARBA00023315"/>
    </source>
</evidence>
<comment type="similarity">
    <text evidence="1 4">Belongs to the acetyltransferase Eis family.</text>
</comment>
<dbReference type="Gene3D" id="3.30.1050.10">
    <property type="entry name" value="SCP2 sterol-binding domain"/>
    <property type="match status" value="1"/>
</dbReference>
<dbReference type="InterPro" id="IPR036527">
    <property type="entry name" value="SCP2_sterol-bd_dom_sf"/>
</dbReference>
<evidence type="ECO:0000259" key="5">
    <source>
        <dbReference type="PROSITE" id="PS51186"/>
    </source>
</evidence>
<dbReference type="PANTHER" id="PTHR37817">
    <property type="entry name" value="N-ACETYLTRANSFERASE EIS"/>
    <property type="match status" value="1"/>
</dbReference>
<dbReference type="SUPFAM" id="SSF55718">
    <property type="entry name" value="SCP-like"/>
    <property type="match status" value="1"/>
</dbReference>
<comment type="caution">
    <text evidence="4">Lacks conserved residue(s) required for the propagation of feature annotation.</text>
</comment>
<evidence type="ECO:0000256" key="1">
    <source>
        <dbReference type="ARBA" id="ARBA00009213"/>
    </source>
</evidence>
<evidence type="ECO:0000256" key="2">
    <source>
        <dbReference type="ARBA" id="ARBA00022679"/>
    </source>
</evidence>
<sequence>MTATLDIRSLADCDDAGIRDWQRALHTGFHIAPSPTDEEMRVRRAAIDPARTQGAFDGDRCVATFRSMPRELTVPGGAFLPASAITNVSVTATHRRRGLASRMMATELAASRERGESVAILVAAEYPIYGRYGFGPATWVANWEVEVPRAVTDRRYAGPDDGGRVDLVPLEDVRTIGPELHERVRASTPGAINRLPLWWQSATGQRVVPSAPWKEPFFVAYRDPAGQVQGLAAYTTTEHHWPGKLPRVDATVQELITTTSAAERALWRFLLSLDWVTLLKTGYRAPDDVLPLLLDDPRAAVTETLADFMWLRLLDVPAALSARGYAGGAAALVLGVEDEAGFAAGRFLLETDASGAASCTPTAAAADLTLSAADLACLYLGDESAVRLAALDRLTEHRPGAATLATTLFRTARRPWCPELF</sequence>
<dbReference type="InterPro" id="IPR016181">
    <property type="entry name" value="Acyl_CoA_acyltransferase"/>
</dbReference>
<dbReference type="HAMAP" id="MF_01812">
    <property type="entry name" value="Eis"/>
    <property type="match status" value="1"/>
</dbReference>
<proteinExistence type="inferred from homology"/>
<dbReference type="Proteomes" id="UP001344658">
    <property type="component" value="Unassembled WGS sequence"/>
</dbReference>
<gene>
    <name evidence="6" type="ORF">V2S66_27725</name>
</gene>
<evidence type="ECO:0000313" key="7">
    <source>
        <dbReference type="Proteomes" id="UP001344658"/>
    </source>
</evidence>
<comment type="subunit">
    <text evidence="4">Homohexamer; trimer of dimers.</text>
</comment>
<feature type="active site" description="Proton acceptor; via carboxylate" evidence="4">
    <location>
        <position position="421"/>
    </location>
</feature>
<dbReference type="EMBL" id="JAZEWV010000033">
    <property type="protein sequence ID" value="MEE4545746.1"/>
    <property type="molecule type" value="Genomic_DNA"/>
</dbReference>
<protein>
    <submittedName>
        <fullName evidence="6">GNAT family N-acetyltransferase</fullName>
    </submittedName>
</protein>
<keyword evidence="7" id="KW-1185">Reference proteome</keyword>
<feature type="binding site" evidence="4">
    <location>
        <begin position="88"/>
        <end position="90"/>
    </location>
    <ligand>
        <name>acetyl-CoA</name>
        <dbReference type="ChEBI" id="CHEBI:57288"/>
    </ligand>
</feature>
<keyword evidence="2 4" id="KW-0808">Transferase</keyword>
<evidence type="ECO:0000256" key="4">
    <source>
        <dbReference type="HAMAP-Rule" id="MF_01812"/>
    </source>
</evidence>
<name>A0ABU7PIU1_9ACTN</name>
<dbReference type="PANTHER" id="PTHR37817:SF1">
    <property type="entry name" value="N-ACETYLTRANSFERASE EIS"/>
    <property type="match status" value="1"/>
</dbReference>
<dbReference type="RefSeq" id="WP_330799444.1">
    <property type="nucleotide sequence ID" value="NZ_JAZEWV010000033.1"/>
</dbReference>
<organism evidence="6 7">
    <name type="scientific">Actinacidiphila polyblastidii</name>
    <dbReference type="NCBI Taxonomy" id="3110430"/>
    <lineage>
        <taxon>Bacteria</taxon>
        <taxon>Bacillati</taxon>
        <taxon>Actinomycetota</taxon>
        <taxon>Actinomycetes</taxon>
        <taxon>Kitasatosporales</taxon>
        <taxon>Streptomycetaceae</taxon>
        <taxon>Actinacidiphila</taxon>
    </lineage>
</organism>
<dbReference type="PROSITE" id="PS51186">
    <property type="entry name" value="GNAT"/>
    <property type="match status" value="1"/>
</dbReference>
<reference evidence="6 7" key="1">
    <citation type="submission" date="2023-12" db="EMBL/GenBank/DDBJ databases">
        <title>Streptomyces sp. V4-01.</title>
        <authorList>
            <person name="Somphong A."/>
            <person name="Phongsopitanun W."/>
        </authorList>
    </citation>
    <scope>NUCLEOTIDE SEQUENCE [LARGE SCALE GENOMIC DNA]</scope>
    <source>
        <strain evidence="6 7">V4-01</strain>
    </source>
</reference>
<dbReference type="InterPro" id="IPR025559">
    <property type="entry name" value="Eis_dom"/>
</dbReference>
<feature type="active site" description="Proton donor" evidence="4">
    <location>
        <position position="129"/>
    </location>
</feature>
<dbReference type="Pfam" id="PF17668">
    <property type="entry name" value="Acetyltransf_17"/>
    <property type="match status" value="1"/>
</dbReference>
<evidence type="ECO:0000313" key="6">
    <source>
        <dbReference type="EMBL" id="MEE4545746.1"/>
    </source>
</evidence>
<keyword evidence="3 4" id="KW-0012">Acyltransferase</keyword>
<dbReference type="Pfam" id="PF13530">
    <property type="entry name" value="SCP2_2"/>
    <property type="match status" value="1"/>
</dbReference>